<dbReference type="Pfam" id="PF13223">
    <property type="entry name" value="DUF4031"/>
    <property type="match status" value="1"/>
</dbReference>
<protein>
    <submittedName>
        <fullName evidence="2">Uncharacterized protein DUF4031</fullName>
    </submittedName>
</protein>
<comment type="caution">
    <text evidence="2">The sequence shown here is derived from an EMBL/GenBank/DDBJ whole genome shotgun (WGS) entry which is preliminary data.</text>
</comment>
<evidence type="ECO:0000313" key="3">
    <source>
        <dbReference type="Proteomes" id="UP000319865"/>
    </source>
</evidence>
<evidence type="ECO:0000313" key="2">
    <source>
        <dbReference type="EMBL" id="TQN37672.1"/>
    </source>
</evidence>
<dbReference type="Proteomes" id="UP000319865">
    <property type="component" value="Unassembled WGS sequence"/>
</dbReference>
<reference evidence="2 3" key="1">
    <citation type="submission" date="2019-06" db="EMBL/GenBank/DDBJ databases">
        <title>Sequencing the genomes of 1000 actinobacteria strains.</title>
        <authorList>
            <person name="Klenk H.-P."/>
        </authorList>
    </citation>
    <scope>NUCLEOTIDE SEQUENCE [LARGE SCALE GENOMIC DNA]</scope>
    <source>
        <strain evidence="2 3">DSM 46837</strain>
    </source>
</reference>
<dbReference type="InterPro" id="IPR025109">
    <property type="entry name" value="DUF4031"/>
</dbReference>
<sequence>MPAAVLAVAGRLRSVAVLIDTPVWPWRGRLWSHLVSDVSYDELHVFVETELGIPRRAFQGDHYDVPEDLYDIAVAAGAQPVGARELLARLMAAGLRVKKPRFGA</sequence>
<gene>
    <name evidence="2" type="ORF">FHU33_4335</name>
</gene>
<accession>A0A543P0N6</accession>
<evidence type="ECO:0000259" key="1">
    <source>
        <dbReference type="Pfam" id="PF13223"/>
    </source>
</evidence>
<keyword evidence="3" id="KW-1185">Reference proteome</keyword>
<feature type="domain" description="DUF4031" evidence="1">
    <location>
        <begin position="17"/>
        <end position="92"/>
    </location>
</feature>
<dbReference type="EMBL" id="VFQE01000002">
    <property type="protein sequence ID" value="TQN37672.1"/>
    <property type="molecule type" value="Genomic_DNA"/>
</dbReference>
<organism evidence="2 3">
    <name type="scientific">Blastococcus colisei</name>
    <dbReference type="NCBI Taxonomy" id="1564162"/>
    <lineage>
        <taxon>Bacteria</taxon>
        <taxon>Bacillati</taxon>
        <taxon>Actinomycetota</taxon>
        <taxon>Actinomycetes</taxon>
        <taxon>Geodermatophilales</taxon>
        <taxon>Geodermatophilaceae</taxon>
        <taxon>Blastococcus</taxon>
    </lineage>
</organism>
<name>A0A543P0N6_9ACTN</name>
<dbReference type="AlphaFoldDB" id="A0A543P0N6"/>
<proteinExistence type="predicted"/>